<evidence type="ECO:0000256" key="1">
    <source>
        <dbReference type="ARBA" id="ARBA00005964"/>
    </source>
</evidence>
<comment type="caution">
    <text evidence="6">The sequence shown here is derived from an EMBL/GenBank/DDBJ whole genome shotgun (WGS) entry which is preliminary data.</text>
</comment>
<dbReference type="InterPro" id="IPR051093">
    <property type="entry name" value="Neuroligin/BSAL"/>
</dbReference>
<dbReference type="InterPro" id="IPR019819">
    <property type="entry name" value="Carboxylesterase_B_CS"/>
</dbReference>
<keyword evidence="7" id="KW-1185">Reference proteome</keyword>
<evidence type="ECO:0000256" key="2">
    <source>
        <dbReference type="ARBA" id="ARBA00022729"/>
    </source>
</evidence>
<protein>
    <recommendedName>
        <fullName evidence="4">Carboxylic ester hydrolase</fullName>
        <ecNumber evidence="4">3.1.1.-</ecNumber>
    </recommendedName>
</protein>
<evidence type="ECO:0000313" key="6">
    <source>
        <dbReference type="EMBL" id="KAK2152342.1"/>
    </source>
</evidence>
<name>A0AAD9JGJ3_9ANNE</name>
<dbReference type="GO" id="GO:0016787">
    <property type="term" value="F:hydrolase activity"/>
    <property type="evidence" value="ECO:0007669"/>
    <property type="project" value="UniProtKB-KW"/>
</dbReference>
<dbReference type="Pfam" id="PF00135">
    <property type="entry name" value="COesterase"/>
    <property type="match status" value="1"/>
</dbReference>
<evidence type="ECO:0000256" key="4">
    <source>
        <dbReference type="RuleBase" id="RU361235"/>
    </source>
</evidence>
<dbReference type="PANTHER" id="PTHR43903">
    <property type="entry name" value="NEUROLIGIN"/>
    <property type="match status" value="1"/>
</dbReference>
<dbReference type="Proteomes" id="UP001208570">
    <property type="component" value="Unassembled WGS sequence"/>
</dbReference>
<evidence type="ECO:0000256" key="3">
    <source>
        <dbReference type="ARBA" id="ARBA00022801"/>
    </source>
</evidence>
<keyword evidence="2 4" id="KW-0732">Signal</keyword>
<feature type="domain" description="Carboxylesterase type B" evidence="5">
    <location>
        <begin position="107"/>
        <end position="533"/>
    </location>
</feature>
<dbReference type="EC" id="3.1.1.-" evidence="4"/>
<keyword evidence="3 4" id="KW-0378">Hydrolase</keyword>
<feature type="chain" id="PRO_5041769216" description="Carboxylic ester hydrolase" evidence="4">
    <location>
        <begin position="28"/>
        <end position="569"/>
    </location>
</feature>
<gene>
    <name evidence="6" type="ORF">LSH36_331g03070</name>
</gene>
<dbReference type="AlphaFoldDB" id="A0AAD9JGJ3"/>
<evidence type="ECO:0000259" key="5">
    <source>
        <dbReference type="Pfam" id="PF00135"/>
    </source>
</evidence>
<proteinExistence type="inferred from homology"/>
<dbReference type="Gene3D" id="3.40.50.1820">
    <property type="entry name" value="alpha/beta hydrolase"/>
    <property type="match status" value="1"/>
</dbReference>
<accession>A0AAD9JGJ3</accession>
<organism evidence="6 7">
    <name type="scientific">Paralvinella palmiformis</name>
    <dbReference type="NCBI Taxonomy" id="53620"/>
    <lineage>
        <taxon>Eukaryota</taxon>
        <taxon>Metazoa</taxon>
        <taxon>Spiralia</taxon>
        <taxon>Lophotrochozoa</taxon>
        <taxon>Annelida</taxon>
        <taxon>Polychaeta</taxon>
        <taxon>Sedentaria</taxon>
        <taxon>Canalipalpata</taxon>
        <taxon>Terebellida</taxon>
        <taxon>Terebelliformia</taxon>
        <taxon>Alvinellidae</taxon>
        <taxon>Paralvinella</taxon>
    </lineage>
</organism>
<dbReference type="PROSITE" id="PS00941">
    <property type="entry name" value="CARBOXYLESTERASE_B_2"/>
    <property type="match status" value="1"/>
</dbReference>
<evidence type="ECO:0000313" key="7">
    <source>
        <dbReference type="Proteomes" id="UP001208570"/>
    </source>
</evidence>
<dbReference type="InterPro" id="IPR029058">
    <property type="entry name" value="AB_hydrolase_fold"/>
</dbReference>
<sequence length="569" mass="63939">MNTRSFLSKACHLLAGIIITSFSVARSQELADVITETLDGPLRGTRRHVDVGITAITTIIDEYLGIPYAAPPEGSRRFKSTKSLLFLLDNREVEKFDIYERGRESGRAPEPVRAWQRIRDARSLGLVCPQTQTTPDDITSQDKQSEDCLYLNVYSPYEEDTPTKLYPVMLFIHGGSYEYGSGNRYNGSALAQYGIVFVAINYRLGPLGFLSAGSGSDLPGNFGLLDQLMALRWIRRNIAKFRGDPENVTIFGSSAGGASVGLLMMSPKAKGLFHKVIAQSGTANAMWATFDLEPEKIRSRFLEICTELQCSYDTVAENVDCLRSKPTHQLSLKSICEYISCLGVDPPMKPVIDNDIIIGFPKDLLLNGNFPTLPYMTGTVRAEFGDYYGDTFTKSQMESEVSSFIETMYGRPAAKMIKYHYTNWNQTINDGNSDSNYMKDNYLFAEVLTDLGLVAPTSFMAENLSRRRNSQVYTYYLDHHTSYHSVELNYVFGVPFIGGSVDEIEILRNFTDVDKLKSSMFMRMWSNFAKFGYSIMETMGWRHAKYVGRILRHPSGVCDDDDDDGDDDD</sequence>
<dbReference type="EMBL" id="JAODUP010000331">
    <property type="protein sequence ID" value="KAK2152342.1"/>
    <property type="molecule type" value="Genomic_DNA"/>
</dbReference>
<dbReference type="InterPro" id="IPR002018">
    <property type="entry name" value="CarbesteraseB"/>
</dbReference>
<reference evidence="6" key="1">
    <citation type="journal article" date="2023" name="Mol. Biol. Evol.">
        <title>Third-Generation Sequencing Reveals the Adaptive Role of the Epigenome in Three Deep-Sea Polychaetes.</title>
        <authorList>
            <person name="Perez M."/>
            <person name="Aroh O."/>
            <person name="Sun Y."/>
            <person name="Lan Y."/>
            <person name="Juniper S.K."/>
            <person name="Young C.R."/>
            <person name="Angers B."/>
            <person name="Qian P.Y."/>
        </authorList>
    </citation>
    <scope>NUCLEOTIDE SEQUENCE</scope>
    <source>
        <strain evidence="6">P08H-3</strain>
    </source>
</reference>
<dbReference type="SUPFAM" id="SSF53474">
    <property type="entry name" value="alpha/beta-Hydrolases"/>
    <property type="match status" value="2"/>
</dbReference>
<feature type="signal peptide" evidence="4">
    <location>
        <begin position="1"/>
        <end position="27"/>
    </location>
</feature>
<dbReference type="PROSITE" id="PS00122">
    <property type="entry name" value="CARBOXYLESTERASE_B_1"/>
    <property type="match status" value="1"/>
</dbReference>
<dbReference type="InterPro" id="IPR019826">
    <property type="entry name" value="Carboxylesterase_B_AS"/>
</dbReference>
<comment type="similarity">
    <text evidence="1 4">Belongs to the type-B carboxylesterase/lipase family.</text>
</comment>